<dbReference type="GO" id="GO:0022857">
    <property type="term" value="F:transmembrane transporter activity"/>
    <property type="evidence" value="ECO:0007669"/>
    <property type="project" value="TreeGrafter"/>
</dbReference>
<dbReference type="InterPro" id="IPR050250">
    <property type="entry name" value="Macrolide_Exporter_MacB"/>
</dbReference>
<name>A0A7C1JL56_9CHLR</name>
<dbReference type="InterPro" id="IPR003838">
    <property type="entry name" value="ABC3_permease_C"/>
</dbReference>
<organism evidence="9">
    <name type="scientific">Caldilinea aerophila</name>
    <dbReference type="NCBI Taxonomy" id="133453"/>
    <lineage>
        <taxon>Bacteria</taxon>
        <taxon>Bacillati</taxon>
        <taxon>Chloroflexota</taxon>
        <taxon>Caldilineae</taxon>
        <taxon>Caldilineales</taxon>
        <taxon>Caldilineaceae</taxon>
        <taxon>Caldilinea</taxon>
    </lineage>
</organism>
<feature type="transmembrane region" description="Helical" evidence="7">
    <location>
        <begin position="780"/>
        <end position="807"/>
    </location>
</feature>
<evidence type="ECO:0000256" key="2">
    <source>
        <dbReference type="ARBA" id="ARBA00022475"/>
    </source>
</evidence>
<dbReference type="Pfam" id="PF02687">
    <property type="entry name" value="FtsX"/>
    <property type="match status" value="2"/>
</dbReference>
<feature type="transmembrane region" description="Helical" evidence="7">
    <location>
        <begin position="71"/>
        <end position="91"/>
    </location>
</feature>
<evidence type="ECO:0000256" key="6">
    <source>
        <dbReference type="ARBA" id="ARBA00038076"/>
    </source>
</evidence>
<keyword evidence="3 7" id="KW-0812">Transmembrane</keyword>
<feature type="transmembrane region" description="Helical" evidence="7">
    <location>
        <begin position="678"/>
        <end position="707"/>
    </location>
</feature>
<accession>A0A7C1JL56</accession>
<evidence type="ECO:0000256" key="1">
    <source>
        <dbReference type="ARBA" id="ARBA00004651"/>
    </source>
</evidence>
<reference evidence="9" key="1">
    <citation type="journal article" date="2020" name="mSystems">
        <title>Genome- and Community-Level Interaction Insights into Carbon Utilization and Element Cycling Functions of Hydrothermarchaeota in Hydrothermal Sediment.</title>
        <authorList>
            <person name="Zhou Z."/>
            <person name="Liu Y."/>
            <person name="Xu W."/>
            <person name="Pan J."/>
            <person name="Luo Z.H."/>
            <person name="Li M."/>
        </authorList>
    </citation>
    <scope>NUCLEOTIDE SEQUENCE [LARGE SCALE GENOMIC DNA]</scope>
    <source>
        <strain evidence="9">SpSt-289</strain>
    </source>
</reference>
<feature type="transmembrane region" description="Helical" evidence="7">
    <location>
        <begin position="880"/>
        <end position="901"/>
    </location>
</feature>
<evidence type="ECO:0000256" key="7">
    <source>
        <dbReference type="SAM" id="Phobius"/>
    </source>
</evidence>
<evidence type="ECO:0000256" key="4">
    <source>
        <dbReference type="ARBA" id="ARBA00022989"/>
    </source>
</evidence>
<evidence type="ECO:0000259" key="8">
    <source>
        <dbReference type="Pfam" id="PF02687"/>
    </source>
</evidence>
<feature type="transmembrane region" description="Helical" evidence="7">
    <location>
        <begin position="26"/>
        <end position="50"/>
    </location>
</feature>
<protein>
    <submittedName>
        <fullName evidence="9">FtsX-like permease family protein</fullName>
    </submittedName>
</protein>
<dbReference type="EMBL" id="DSMG01000122">
    <property type="protein sequence ID" value="HDX32306.1"/>
    <property type="molecule type" value="Genomic_DNA"/>
</dbReference>
<feature type="transmembrane region" description="Helical" evidence="7">
    <location>
        <begin position="736"/>
        <end position="760"/>
    </location>
</feature>
<sequence length="1445" mass="156728">MIPRLQPPVIESSTCLMGKSAMAENLSTTVTALLAGAVTAILLYLAFLWVRNPVLMKIGLRNLVRRPMQSALIVIGLTLSTIIVISSLGIGDTLRLSIQRQAIAAYGEVDEIIAPPLLSLFANAVNPDIDPTQAQQAQETMERLTAGGLESVLALVQGGLPSISEEQLARLRRAAAEEPLIDGVAGSIVFPTIVRNIHTGQGEPLGFIFAVDDSYTTDFGLSDVDGRPLTMESLQPGVGSIFQQAGNTLNVIPALAEQFGELQTSTPLSTTLEDFDARLILMSLGTLLTGIDPATLPDLGISLGTLEALGVDTTPLRQLGREQLTLREIAALLQRVRAAGANIGETITSTAITSTAITSTAITSTTALSIPLTGILSDTQGLTENAALLQFDPSQMDITAALGASLNDLGDDLLRAINLNTLGYQLDAVLGRFGLQLRQGEIYLNRLGAERLHARAGDLIEFYIGPLPVRYRVRAIVDQAGPLSALAPVIMLRLDEAQQLLFMPEKVNSVLISNLGDAVTGMQYTAAVSERLRVLALDEKSVSTIAATLARPDVRAFLTRLSADLPDTRALQLENADEDVPPIIANLLEGMSSFLNIQQIFRQDVEALLAASSAGTDNTALRELLASPTVREWLLHLELPVDIRSDFAAAVANLNQFEQIEVLNKTTIISVANVGGGVFASIFSALGSVSILAAMLLIVLIFVMLAAERRVEIGVARAIGLQRSQIVQSFMAEGMVYNLTAAALGVLLGLALTLAMTQFIGRIFNEVTGVVNSQVGGIFAIRFAISWHSIVTAYCLGVLITWLAMVISSWRVTRMNIAAALRDLPDETEEKRRSRFNILWSWLWPLSTLSVGGWLLYVVFATPTAARVPLYWALLNRSLSLVMIAVTLLLYGFAVLVGRLLELTPLRNEIGYRIVYTLLGVGLLIIWIPPWYTLAPQWFNGRFIWDPTQGPAVFTIGGPLIIVGCILIVMFNANLLGKVISAILGFAPSLRPVLRTAIAYPLSHRFRTGMTMLLFAMVLATVVVMAIIIHTMDSMMRLDEKQTAGFEIIVSPTLLSFFNPLESFPEALAALSDSSLLDKIEAVGLVTEQSMEGKVAEGAEDFRPTSMAGVNAGYIESARQIYRLRSRAAGYADDDAVWAALAERDDVVIALPRLFEQESVQPFDMITTASDDSSEAAGVELSSDFEDRSWERRRRFLPPLRVAANLADRSLPELFLTLTTDGADGVRRTHTVQVIGVLEEEANLVTSTLIGSEATLAHLRSVPVKGDYIYVNVKDGEDVHKVAAEIEQTFISSALDAVVLEDQYVQQQQILREVLQLFQSFMALGLLVGIAALGVISTRSVYERRQQIGMLRALGYQRNMVGLNFLIEASFISITGLTIGIIAGVVMGNNLLSAFLLQILEINIRTPWPQIVLIAFSAYLFSLLTTIAPAWQASRIYPAEALRYE</sequence>
<dbReference type="PANTHER" id="PTHR30572">
    <property type="entry name" value="MEMBRANE COMPONENT OF TRANSPORTER-RELATED"/>
    <property type="match status" value="1"/>
</dbReference>
<proteinExistence type="inferred from homology"/>
<evidence type="ECO:0000256" key="3">
    <source>
        <dbReference type="ARBA" id="ARBA00022692"/>
    </source>
</evidence>
<feature type="transmembrane region" description="Helical" evidence="7">
    <location>
        <begin position="1363"/>
        <end position="1388"/>
    </location>
</feature>
<feature type="transmembrane region" description="Helical" evidence="7">
    <location>
        <begin position="1012"/>
        <end position="1032"/>
    </location>
</feature>
<feature type="transmembrane region" description="Helical" evidence="7">
    <location>
        <begin position="913"/>
        <end position="932"/>
    </location>
</feature>
<feature type="transmembrane region" description="Helical" evidence="7">
    <location>
        <begin position="952"/>
        <end position="971"/>
    </location>
</feature>
<evidence type="ECO:0000256" key="5">
    <source>
        <dbReference type="ARBA" id="ARBA00023136"/>
    </source>
</evidence>
<comment type="subcellular location">
    <subcellularLocation>
        <location evidence="1">Cell membrane</location>
        <topology evidence="1">Multi-pass membrane protein</topology>
    </subcellularLocation>
</comment>
<feature type="transmembrane region" description="Helical" evidence="7">
    <location>
        <begin position="1408"/>
        <end position="1431"/>
    </location>
</feature>
<feature type="domain" description="ABC3 transporter permease C-terminal" evidence="8">
    <location>
        <begin position="687"/>
        <end position="817"/>
    </location>
</feature>
<keyword evidence="5 7" id="KW-0472">Membrane</keyword>
<comment type="similarity">
    <text evidence="6">Belongs to the ABC-4 integral membrane protein family.</text>
</comment>
<dbReference type="GO" id="GO:0005886">
    <property type="term" value="C:plasma membrane"/>
    <property type="evidence" value="ECO:0007669"/>
    <property type="project" value="UniProtKB-SubCell"/>
</dbReference>
<gene>
    <name evidence="9" type="ORF">ENQ20_12595</name>
</gene>
<evidence type="ECO:0000313" key="9">
    <source>
        <dbReference type="EMBL" id="HDX32306.1"/>
    </source>
</evidence>
<keyword evidence="2" id="KW-1003">Cell membrane</keyword>
<feature type="transmembrane region" description="Helical" evidence="7">
    <location>
        <begin position="839"/>
        <end position="860"/>
    </location>
</feature>
<comment type="caution">
    <text evidence="9">The sequence shown here is derived from an EMBL/GenBank/DDBJ whole genome shotgun (WGS) entry which is preliminary data.</text>
</comment>
<feature type="domain" description="ABC3 transporter permease C-terminal" evidence="8">
    <location>
        <begin position="1321"/>
        <end position="1438"/>
    </location>
</feature>
<dbReference type="PANTHER" id="PTHR30572:SF4">
    <property type="entry name" value="ABC TRANSPORTER PERMEASE YTRF"/>
    <property type="match status" value="1"/>
</dbReference>
<feature type="transmembrane region" description="Helical" evidence="7">
    <location>
        <begin position="1317"/>
        <end position="1342"/>
    </location>
</feature>
<keyword evidence="4 7" id="KW-1133">Transmembrane helix</keyword>